<dbReference type="Pfam" id="PF04030">
    <property type="entry name" value="ALO"/>
    <property type="match status" value="1"/>
</dbReference>
<organism evidence="3">
    <name type="scientific">freshwater metagenome</name>
    <dbReference type="NCBI Taxonomy" id="449393"/>
    <lineage>
        <taxon>unclassified sequences</taxon>
        <taxon>metagenomes</taxon>
        <taxon>ecological metagenomes</taxon>
    </lineage>
</organism>
<dbReference type="AlphaFoldDB" id="A0A6J7AH22"/>
<dbReference type="Gene3D" id="1.10.45.10">
    <property type="entry name" value="Vanillyl-alcohol Oxidase, Chain A, domain 4"/>
    <property type="match status" value="1"/>
</dbReference>
<sequence length="86" mass="10004">MLSFPTKGWTLAVDIPAGSENLGKVLDELDEKIVESSGRIYLAKDARMNKKHLERMYPRLQEFREVKFEVDPHRVFESNLSRRLGL</sequence>
<dbReference type="GO" id="GO:0016020">
    <property type="term" value="C:membrane"/>
    <property type="evidence" value="ECO:0007669"/>
    <property type="project" value="InterPro"/>
</dbReference>
<feature type="domain" description="D-arabinono-1,4-lactone oxidase C-terminal" evidence="2">
    <location>
        <begin position="33"/>
        <end position="83"/>
    </location>
</feature>
<accession>A0A6J7AH22</accession>
<evidence type="ECO:0000259" key="2">
    <source>
        <dbReference type="Pfam" id="PF04030"/>
    </source>
</evidence>
<proteinExistence type="predicted"/>
<evidence type="ECO:0000256" key="1">
    <source>
        <dbReference type="ARBA" id="ARBA00023002"/>
    </source>
</evidence>
<dbReference type="InterPro" id="IPR016171">
    <property type="entry name" value="Vanillyl_alc_oxidase_C-sub2"/>
</dbReference>
<dbReference type="GO" id="GO:0003885">
    <property type="term" value="F:D-arabinono-1,4-lactone oxidase activity"/>
    <property type="evidence" value="ECO:0007669"/>
    <property type="project" value="InterPro"/>
</dbReference>
<gene>
    <name evidence="3" type="ORF">UFOPK3181_01009</name>
</gene>
<keyword evidence="1" id="KW-0560">Oxidoreductase</keyword>
<reference evidence="3" key="1">
    <citation type="submission" date="2020-05" db="EMBL/GenBank/DDBJ databases">
        <authorList>
            <person name="Chiriac C."/>
            <person name="Salcher M."/>
            <person name="Ghai R."/>
            <person name="Kavagutti S V."/>
        </authorList>
    </citation>
    <scope>NUCLEOTIDE SEQUENCE</scope>
</reference>
<name>A0A6J7AH22_9ZZZZ</name>
<evidence type="ECO:0000313" key="3">
    <source>
        <dbReference type="EMBL" id="CAB4831768.1"/>
    </source>
</evidence>
<protein>
    <submittedName>
        <fullName evidence="3">Unannotated protein</fullName>
    </submittedName>
</protein>
<dbReference type="InterPro" id="IPR007173">
    <property type="entry name" value="ALO_C"/>
</dbReference>
<dbReference type="EMBL" id="CAFABG010000090">
    <property type="protein sequence ID" value="CAB4831768.1"/>
    <property type="molecule type" value="Genomic_DNA"/>
</dbReference>